<protein>
    <submittedName>
        <fullName evidence="1">Uncharacterized protein</fullName>
    </submittedName>
</protein>
<dbReference type="OrthoDB" id="5070978at2"/>
<name>A0A3E0W265_9MICO</name>
<evidence type="ECO:0000313" key="2">
    <source>
        <dbReference type="Proteomes" id="UP000256541"/>
    </source>
</evidence>
<evidence type="ECO:0000313" key="1">
    <source>
        <dbReference type="EMBL" id="RFA16382.1"/>
    </source>
</evidence>
<organism evidence="1 2">
    <name type="scientific">Subtercola boreus</name>
    <dbReference type="NCBI Taxonomy" id="120213"/>
    <lineage>
        <taxon>Bacteria</taxon>
        <taxon>Bacillati</taxon>
        <taxon>Actinomycetota</taxon>
        <taxon>Actinomycetes</taxon>
        <taxon>Micrococcales</taxon>
        <taxon>Microbacteriaceae</taxon>
        <taxon>Subtercola</taxon>
    </lineage>
</organism>
<reference evidence="1 2" key="1">
    <citation type="submission" date="2017-04" db="EMBL/GenBank/DDBJ databases">
        <title>Comparative genome analysis of Subtercola boreus.</title>
        <authorList>
            <person name="Cho Y.-J."/>
            <person name="Cho A."/>
            <person name="Kim O.-S."/>
            <person name="Lee J.-I."/>
        </authorList>
    </citation>
    <scope>NUCLEOTIDE SEQUENCE [LARGE SCALE GENOMIC DNA]</scope>
    <source>
        <strain evidence="1 2">P27479</strain>
    </source>
</reference>
<sequence>MNPADELRILIGDGGITEDAVQSITGITTEKLRSFLNQTQSGMVVADPEKMEVLSNDESMRLSILVAQLTEGFQIDDDERLTAILESLTLECGLTVPNIARLTGLEIKDLESVLHDPASVPIEKRYALALRSSYLINAVGLARAR</sequence>
<dbReference type="RefSeq" id="WP_116410251.1">
    <property type="nucleotide sequence ID" value="NZ_NBXB01000011.1"/>
</dbReference>
<dbReference type="Pfam" id="PF20317">
    <property type="entry name" value="HTH_60"/>
    <property type="match status" value="1"/>
</dbReference>
<gene>
    <name evidence="1" type="ORF">B7R22_02525</name>
</gene>
<dbReference type="InterPro" id="IPR046930">
    <property type="entry name" value="HTH_60"/>
</dbReference>
<accession>A0A3E0W265</accession>
<dbReference type="EMBL" id="NBXB01000011">
    <property type="protein sequence ID" value="RFA16382.1"/>
    <property type="molecule type" value="Genomic_DNA"/>
</dbReference>
<dbReference type="AlphaFoldDB" id="A0A3E0W265"/>
<proteinExistence type="predicted"/>
<comment type="caution">
    <text evidence="1">The sequence shown here is derived from an EMBL/GenBank/DDBJ whole genome shotgun (WGS) entry which is preliminary data.</text>
</comment>
<dbReference type="Proteomes" id="UP000256541">
    <property type="component" value="Unassembled WGS sequence"/>
</dbReference>